<evidence type="ECO:0000313" key="3">
    <source>
        <dbReference type="EnsemblMetazoa" id="CapteP56772"/>
    </source>
</evidence>
<dbReference type="PROSITE" id="PS50041">
    <property type="entry name" value="C_TYPE_LECTIN_2"/>
    <property type="match status" value="1"/>
</dbReference>
<dbReference type="HOGENOM" id="CLU_049894_10_3_1"/>
<dbReference type="InterPro" id="IPR050111">
    <property type="entry name" value="C-type_lectin/snaclec_domain"/>
</dbReference>
<dbReference type="EnsemblMetazoa" id="CapteT56772">
    <property type="protein sequence ID" value="CapteP56772"/>
    <property type="gene ID" value="CapteG56772"/>
</dbReference>
<gene>
    <name evidence="2" type="ORF">CAPTEDRAFT_56772</name>
</gene>
<evidence type="ECO:0000259" key="1">
    <source>
        <dbReference type="PROSITE" id="PS50041"/>
    </source>
</evidence>
<feature type="domain" description="C-type lectin" evidence="1">
    <location>
        <begin position="11"/>
        <end position="134"/>
    </location>
</feature>
<name>R7UTL7_CAPTE</name>
<reference evidence="2 4" key="2">
    <citation type="journal article" date="2013" name="Nature">
        <title>Insights into bilaterian evolution from three spiralian genomes.</title>
        <authorList>
            <person name="Simakov O."/>
            <person name="Marletaz F."/>
            <person name="Cho S.J."/>
            <person name="Edsinger-Gonzales E."/>
            <person name="Havlak P."/>
            <person name="Hellsten U."/>
            <person name="Kuo D.H."/>
            <person name="Larsson T."/>
            <person name="Lv J."/>
            <person name="Arendt D."/>
            <person name="Savage R."/>
            <person name="Osoegawa K."/>
            <person name="de Jong P."/>
            <person name="Grimwood J."/>
            <person name="Chapman J.A."/>
            <person name="Shapiro H."/>
            <person name="Aerts A."/>
            <person name="Otillar R.P."/>
            <person name="Terry A.Y."/>
            <person name="Boore J.L."/>
            <person name="Grigoriev I.V."/>
            <person name="Lindberg D.R."/>
            <person name="Seaver E.C."/>
            <person name="Weisblat D.A."/>
            <person name="Putnam N.H."/>
            <person name="Rokhsar D.S."/>
        </authorList>
    </citation>
    <scope>NUCLEOTIDE SEQUENCE</scope>
    <source>
        <strain evidence="2 4">I ESC-2004</strain>
    </source>
</reference>
<dbReference type="InterPro" id="IPR001304">
    <property type="entry name" value="C-type_lectin-like"/>
</dbReference>
<keyword evidence="4" id="KW-1185">Reference proteome</keyword>
<reference evidence="4" key="1">
    <citation type="submission" date="2012-12" db="EMBL/GenBank/DDBJ databases">
        <authorList>
            <person name="Hellsten U."/>
            <person name="Grimwood J."/>
            <person name="Chapman J.A."/>
            <person name="Shapiro H."/>
            <person name="Aerts A."/>
            <person name="Otillar R.P."/>
            <person name="Terry A.Y."/>
            <person name="Boore J.L."/>
            <person name="Simakov O."/>
            <person name="Marletaz F."/>
            <person name="Cho S.-J."/>
            <person name="Edsinger-Gonzales E."/>
            <person name="Havlak P."/>
            <person name="Kuo D.-H."/>
            <person name="Larsson T."/>
            <person name="Lv J."/>
            <person name="Arendt D."/>
            <person name="Savage R."/>
            <person name="Osoegawa K."/>
            <person name="de Jong P."/>
            <person name="Lindberg D.R."/>
            <person name="Seaver E.C."/>
            <person name="Weisblat D.A."/>
            <person name="Putnam N.H."/>
            <person name="Grigoriev I.V."/>
            <person name="Rokhsar D.S."/>
        </authorList>
    </citation>
    <scope>NUCLEOTIDE SEQUENCE</scope>
    <source>
        <strain evidence="4">I ESC-2004</strain>
    </source>
</reference>
<dbReference type="InterPro" id="IPR016187">
    <property type="entry name" value="CTDL_fold"/>
</dbReference>
<dbReference type="Gene3D" id="3.10.100.10">
    <property type="entry name" value="Mannose-Binding Protein A, subunit A"/>
    <property type="match status" value="1"/>
</dbReference>
<evidence type="ECO:0000313" key="2">
    <source>
        <dbReference type="EMBL" id="ELU06736.1"/>
    </source>
</evidence>
<feature type="non-terminal residue" evidence="2">
    <location>
        <position position="135"/>
    </location>
</feature>
<dbReference type="PANTHER" id="PTHR22803">
    <property type="entry name" value="MANNOSE, PHOSPHOLIPASE, LECTIN RECEPTOR RELATED"/>
    <property type="match status" value="1"/>
</dbReference>
<sequence length="135" mass="15313">GTCPDGSWTKRGSYCYLAECTPRNAEQARERCASYNATLASVHDLDEHLFIDQLCKIASTTYGKTCDNMFYLGLTTNDQGQTWVWDDGTPSDYYNWDVVEPDSLTLEYCAVLNVVPNKGWANILCNREEAFICKR</sequence>
<proteinExistence type="predicted"/>
<dbReference type="STRING" id="283909.R7UTL7"/>
<dbReference type="OMA" id="TWANAEI"/>
<dbReference type="SUPFAM" id="SSF56436">
    <property type="entry name" value="C-type lectin-like"/>
    <property type="match status" value="1"/>
</dbReference>
<dbReference type="EMBL" id="KB300467">
    <property type="protein sequence ID" value="ELU06736.1"/>
    <property type="molecule type" value="Genomic_DNA"/>
</dbReference>
<dbReference type="CDD" id="cd00037">
    <property type="entry name" value="CLECT"/>
    <property type="match status" value="1"/>
</dbReference>
<dbReference type="SMART" id="SM00034">
    <property type="entry name" value="CLECT"/>
    <property type="match status" value="1"/>
</dbReference>
<dbReference type="EMBL" id="AMQN01007339">
    <property type="status" value="NOT_ANNOTATED_CDS"/>
    <property type="molecule type" value="Genomic_DNA"/>
</dbReference>
<dbReference type="InterPro" id="IPR016186">
    <property type="entry name" value="C-type_lectin-like/link_sf"/>
</dbReference>
<dbReference type="OrthoDB" id="7357196at2759"/>
<dbReference type="Proteomes" id="UP000014760">
    <property type="component" value="Unassembled WGS sequence"/>
</dbReference>
<protein>
    <recommendedName>
        <fullName evidence="1">C-type lectin domain-containing protein</fullName>
    </recommendedName>
</protein>
<dbReference type="Pfam" id="PF00059">
    <property type="entry name" value="Lectin_C"/>
    <property type="match status" value="1"/>
</dbReference>
<dbReference type="AlphaFoldDB" id="R7UTL7"/>
<accession>R7UTL7</accession>
<evidence type="ECO:0000313" key="4">
    <source>
        <dbReference type="Proteomes" id="UP000014760"/>
    </source>
</evidence>
<feature type="non-terminal residue" evidence="2">
    <location>
        <position position="1"/>
    </location>
</feature>
<reference evidence="3" key="3">
    <citation type="submission" date="2015-06" db="UniProtKB">
        <authorList>
            <consortium name="EnsemblMetazoa"/>
        </authorList>
    </citation>
    <scope>IDENTIFICATION</scope>
</reference>
<organism evidence="2">
    <name type="scientific">Capitella teleta</name>
    <name type="common">Polychaete worm</name>
    <dbReference type="NCBI Taxonomy" id="283909"/>
    <lineage>
        <taxon>Eukaryota</taxon>
        <taxon>Metazoa</taxon>
        <taxon>Spiralia</taxon>
        <taxon>Lophotrochozoa</taxon>
        <taxon>Annelida</taxon>
        <taxon>Polychaeta</taxon>
        <taxon>Sedentaria</taxon>
        <taxon>Scolecida</taxon>
        <taxon>Capitellidae</taxon>
        <taxon>Capitella</taxon>
    </lineage>
</organism>